<dbReference type="Proteomes" id="UP000275836">
    <property type="component" value="Unassembled WGS sequence"/>
</dbReference>
<dbReference type="AlphaFoldDB" id="A0A3P2RDK5"/>
<evidence type="ECO:0000313" key="1">
    <source>
        <dbReference type="EMBL" id="RRG17445.1"/>
    </source>
</evidence>
<reference evidence="1 2" key="1">
    <citation type="submission" date="2018-10" db="EMBL/GenBank/DDBJ databases">
        <title>Draft genome sequence of Weissella viridescens UCO-SMC3.</title>
        <authorList>
            <person name="Garcia-Cancino A."/>
            <person name="Espinoza-Monje M."/>
            <person name="Albarracin L."/>
            <person name="Garcia-Castillo V."/>
            <person name="Campos-Martin J."/>
            <person name="Nakano Y."/>
            <person name="Guitierrez-Zamorano C."/>
            <person name="Ikeda-Ohtsubo W."/>
            <person name="Morita H."/>
            <person name="Kitazawa H."/>
            <person name="Villena J."/>
        </authorList>
    </citation>
    <scope>NUCLEOTIDE SEQUENCE [LARGE SCALE GENOMIC DNA]</scope>
    <source>
        <strain evidence="1 2">UCO-SMC3</strain>
    </source>
</reference>
<sequence>MAILTGAQAAEILGPFIELNKKYAKPVKMEALTKMMLNKMRKIDGIGLGIVDYRGKEPQVILSNELNYVEAYQHPELIEVLDYE</sequence>
<gene>
    <name evidence="1" type="ORF">D3P96_07785</name>
</gene>
<proteinExistence type="predicted"/>
<organism evidence="1 2">
    <name type="scientific">Weissella viridescens</name>
    <name type="common">Lactobacillus viridescens</name>
    <dbReference type="NCBI Taxonomy" id="1629"/>
    <lineage>
        <taxon>Bacteria</taxon>
        <taxon>Bacillati</taxon>
        <taxon>Bacillota</taxon>
        <taxon>Bacilli</taxon>
        <taxon>Lactobacillales</taxon>
        <taxon>Lactobacillaceae</taxon>
        <taxon>Weissella</taxon>
    </lineage>
</organism>
<evidence type="ECO:0000313" key="2">
    <source>
        <dbReference type="Proteomes" id="UP000275836"/>
    </source>
</evidence>
<dbReference type="RefSeq" id="WP_124943789.1">
    <property type="nucleotide sequence ID" value="NZ_RHGY01000010.1"/>
</dbReference>
<dbReference type="OrthoDB" id="9967303at2"/>
<protein>
    <submittedName>
        <fullName evidence="1">Uncharacterized protein</fullName>
    </submittedName>
</protein>
<accession>A0A3P2RDK5</accession>
<comment type="caution">
    <text evidence="1">The sequence shown here is derived from an EMBL/GenBank/DDBJ whole genome shotgun (WGS) entry which is preliminary data.</text>
</comment>
<dbReference type="EMBL" id="RHGY01000010">
    <property type="protein sequence ID" value="RRG17445.1"/>
    <property type="molecule type" value="Genomic_DNA"/>
</dbReference>
<name>A0A3P2RDK5_WEIVI</name>